<keyword evidence="4" id="KW-0804">Transcription</keyword>
<accession>A0A6G6WKP3</accession>
<reference evidence="6 7" key="1">
    <citation type="submission" date="2020-02" db="EMBL/GenBank/DDBJ databases">
        <title>Full genome sequence of Nocardioides sp. R-3366.</title>
        <authorList>
            <person name="Im W.-T."/>
        </authorList>
    </citation>
    <scope>NUCLEOTIDE SEQUENCE [LARGE SCALE GENOMIC DNA]</scope>
    <source>
        <strain evidence="6 7">R-3366</strain>
    </source>
</reference>
<dbReference type="AlphaFoldDB" id="A0A6G6WKP3"/>
<protein>
    <submittedName>
        <fullName evidence="6">LysR family transcriptional regulator</fullName>
    </submittedName>
</protein>
<proteinExistence type="inferred from homology"/>
<dbReference type="GO" id="GO:0032993">
    <property type="term" value="C:protein-DNA complex"/>
    <property type="evidence" value="ECO:0007669"/>
    <property type="project" value="TreeGrafter"/>
</dbReference>
<organism evidence="6 7">
    <name type="scientific">Nocardioides anomalus</name>
    <dbReference type="NCBI Taxonomy" id="2712223"/>
    <lineage>
        <taxon>Bacteria</taxon>
        <taxon>Bacillati</taxon>
        <taxon>Actinomycetota</taxon>
        <taxon>Actinomycetes</taxon>
        <taxon>Propionibacteriales</taxon>
        <taxon>Nocardioidaceae</taxon>
        <taxon>Nocardioides</taxon>
    </lineage>
</organism>
<evidence type="ECO:0000313" key="6">
    <source>
        <dbReference type="EMBL" id="QIG45908.1"/>
    </source>
</evidence>
<gene>
    <name evidence="6" type="ORF">G5V58_10745</name>
</gene>
<keyword evidence="7" id="KW-1185">Reference proteome</keyword>
<keyword evidence="3" id="KW-0238">DNA-binding</keyword>
<dbReference type="InterPro" id="IPR005119">
    <property type="entry name" value="LysR_subst-bd"/>
</dbReference>
<feature type="domain" description="LysR substrate-binding" evidence="5">
    <location>
        <begin position="17"/>
        <end position="171"/>
    </location>
</feature>
<dbReference type="KEGG" id="nano:G5V58_10745"/>
<dbReference type="Gene3D" id="3.40.190.290">
    <property type="match status" value="1"/>
</dbReference>
<dbReference type="PANTHER" id="PTHR30346">
    <property type="entry name" value="TRANSCRIPTIONAL DUAL REGULATOR HCAR-RELATED"/>
    <property type="match status" value="1"/>
</dbReference>
<evidence type="ECO:0000313" key="7">
    <source>
        <dbReference type="Proteomes" id="UP000502996"/>
    </source>
</evidence>
<dbReference type="PANTHER" id="PTHR30346:SF0">
    <property type="entry name" value="HCA OPERON TRANSCRIPTIONAL ACTIVATOR HCAR"/>
    <property type="match status" value="1"/>
</dbReference>
<evidence type="ECO:0000256" key="3">
    <source>
        <dbReference type="ARBA" id="ARBA00023125"/>
    </source>
</evidence>
<name>A0A6G6WKP3_9ACTN</name>
<dbReference type="Gene3D" id="3.40.190.10">
    <property type="entry name" value="Periplasmic binding protein-like II"/>
    <property type="match status" value="2"/>
</dbReference>
<dbReference type="SUPFAM" id="SSF53850">
    <property type="entry name" value="Periplasmic binding protein-like II"/>
    <property type="match status" value="1"/>
</dbReference>
<comment type="similarity">
    <text evidence="1">Belongs to the LysR transcriptional regulatory family.</text>
</comment>
<dbReference type="GO" id="GO:0003677">
    <property type="term" value="F:DNA binding"/>
    <property type="evidence" value="ECO:0007669"/>
    <property type="project" value="UniProtKB-KW"/>
</dbReference>
<keyword evidence="2" id="KW-0805">Transcription regulation</keyword>
<evidence type="ECO:0000256" key="2">
    <source>
        <dbReference type="ARBA" id="ARBA00023015"/>
    </source>
</evidence>
<evidence type="ECO:0000259" key="5">
    <source>
        <dbReference type="Pfam" id="PF03466"/>
    </source>
</evidence>
<dbReference type="Pfam" id="PF03466">
    <property type="entry name" value="LysR_substrate"/>
    <property type="match status" value="1"/>
</dbReference>
<dbReference type="GO" id="GO:0003700">
    <property type="term" value="F:DNA-binding transcription factor activity"/>
    <property type="evidence" value="ECO:0007669"/>
    <property type="project" value="TreeGrafter"/>
</dbReference>
<sequence length="179" mass="20166">MPDRWVETWRGRRREPIELVPVSEADQERVLRAGAVDMAIVRLPVDREGLHLVHLYDELPVAVMSTEHLLTLADELTTEDLADEQLVRPERSGWRPTAEQLPWPPMSEQDAVETVAAGTGVAIVPMSLARLHHRRDATYRVVTDLPTTAVGLAWLVENDGELPQAFVGIVRGRRERSSR</sequence>
<evidence type="ECO:0000256" key="4">
    <source>
        <dbReference type="ARBA" id="ARBA00023163"/>
    </source>
</evidence>
<dbReference type="Proteomes" id="UP000502996">
    <property type="component" value="Chromosome"/>
</dbReference>
<evidence type="ECO:0000256" key="1">
    <source>
        <dbReference type="ARBA" id="ARBA00009437"/>
    </source>
</evidence>
<dbReference type="EMBL" id="CP049257">
    <property type="protein sequence ID" value="QIG45908.1"/>
    <property type="molecule type" value="Genomic_DNA"/>
</dbReference>